<name>A0ABN2Y6M5_9ACTN</name>
<evidence type="ECO:0008006" key="4">
    <source>
        <dbReference type="Google" id="ProtNLM"/>
    </source>
</evidence>
<evidence type="ECO:0000313" key="3">
    <source>
        <dbReference type="Proteomes" id="UP001500575"/>
    </source>
</evidence>
<keyword evidence="3" id="KW-1185">Reference proteome</keyword>
<dbReference type="Proteomes" id="UP001500575">
    <property type="component" value="Unassembled WGS sequence"/>
</dbReference>
<dbReference type="SUPFAM" id="SSF53756">
    <property type="entry name" value="UDP-Glycosyltransferase/glycogen phosphorylase"/>
    <property type="match status" value="1"/>
</dbReference>
<comment type="caution">
    <text evidence="2">The sequence shown here is derived from an EMBL/GenBank/DDBJ whole genome shotgun (WGS) entry which is preliminary data.</text>
</comment>
<sequence length="423" mass="46326">MTNHALHARGGSESYLETVSTELRKLGHEVCFYSPSCGAMAESLRAGGFTVHDDVGDVPVDIDVIHGQHASAVGLVRTRLPRTPLVFVCHSWLVNSLEDPVVELAAAAHVVFNDLTLRRVRAHAAGAGVPVHRLTQPVSVSFGDGARSPVSEVPRRAVAVSRRMITLPARLAAACAELGIEFSWVGGPDSDEADARHSMFAADLVIGMGRTALEAMAAARPVLVMDEAFNAGWVTDASYLAIEADGFTGIEAPRAEPDLVRLLGQYDAALGTLGRKLVSRHHLAQHHAARLVEVYTAAADVPEEGRAAARDASTVAQLTADRFSLEDRLLRSEWRAASLERALAEALAERQHFLDELEVRRVHVSDLEKELDLVRGQRDQARERRQRTAKRLKQAVRERDQAQERLEQLSSASTGRFRLRRIR</sequence>
<protein>
    <recommendedName>
        <fullName evidence="4">Glycosyltransferase subfamily 4-like N-terminal domain-containing protein</fullName>
    </recommendedName>
</protein>
<keyword evidence="1" id="KW-0175">Coiled coil</keyword>
<accession>A0ABN2Y6M5</accession>
<dbReference type="EMBL" id="BAAAQQ010000007">
    <property type="protein sequence ID" value="GAA2121057.1"/>
    <property type="molecule type" value="Genomic_DNA"/>
</dbReference>
<evidence type="ECO:0000256" key="1">
    <source>
        <dbReference type="SAM" id="Coils"/>
    </source>
</evidence>
<proteinExistence type="predicted"/>
<reference evidence="2 3" key="1">
    <citation type="journal article" date="2019" name="Int. J. Syst. Evol. Microbiol.">
        <title>The Global Catalogue of Microorganisms (GCM) 10K type strain sequencing project: providing services to taxonomists for standard genome sequencing and annotation.</title>
        <authorList>
            <consortium name="The Broad Institute Genomics Platform"/>
            <consortium name="The Broad Institute Genome Sequencing Center for Infectious Disease"/>
            <person name="Wu L."/>
            <person name="Ma J."/>
        </authorList>
    </citation>
    <scope>NUCLEOTIDE SEQUENCE [LARGE SCALE GENOMIC DNA]</scope>
    <source>
        <strain evidence="2 3">JCM 16021</strain>
    </source>
</reference>
<organism evidence="2 3">
    <name type="scientific">Nocardioides bigeumensis</name>
    <dbReference type="NCBI Taxonomy" id="433657"/>
    <lineage>
        <taxon>Bacteria</taxon>
        <taxon>Bacillati</taxon>
        <taxon>Actinomycetota</taxon>
        <taxon>Actinomycetes</taxon>
        <taxon>Propionibacteriales</taxon>
        <taxon>Nocardioidaceae</taxon>
        <taxon>Nocardioides</taxon>
    </lineage>
</organism>
<dbReference type="Gene3D" id="3.40.50.2000">
    <property type="entry name" value="Glycogen Phosphorylase B"/>
    <property type="match status" value="1"/>
</dbReference>
<evidence type="ECO:0000313" key="2">
    <source>
        <dbReference type="EMBL" id="GAA2121057.1"/>
    </source>
</evidence>
<gene>
    <name evidence="2" type="ORF">GCM10009843_14970</name>
</gene>
<feature type="coiled-coil region" evidence="1">
    <location>
        <begin position="336"/>
        <end position="412"/>
    </location>
</feature>